<dbReference type="AlphaFoldDB" id="A0A7J0DJU2"/>
<dbReference type="Proteomes" id="UP000585474">
    <property type="component" value="Unassembled WGS sequence"/>
</dbReference>
<name>A0A7J0DJU2_9ERIC</name>
<dbReference type="Pfam" id="PF03732">
    <property type="entry name" value="Retrotrans_gag"/>
    <property type="match status" value="1"/>
</dbReference>
<comment type="caution">
    <text evidence="2">The sequence shown here is derived from an EMBL/GenBank/DDBJ whole genome shotgun (WGS) entry which is preliminary data.</text>
</comment>
<dbReference type="EMBL" id="BJWL01000257">
    <property type="protein sequence ID" value="GFS36614.1"/>
    <property type="molecule type" value="Genomic_DNA"/>
</dbReference>
<dbReference type="InterPro" id="IPR005162">
    <property type="entry name" value="Retrotrans_gag_dom"/>
</dbReference>
<reference evidence="3" key="1">
    <citation type="submission" date="2019-07" db="EMBL/GenBank/DDBJ databases">
        <title>De Novo Assembly of kiwifruit Actinidia rufa.</title>
        <authorList>
            <person name="Sugita-Konishi S."/>
            <person name="Sato K."/>
            <person name="Mori E."/>
            <person name="Abe Y."/>
            <person name="Kisaki G."/>
            <person name="Hamano K."/>
            <person name="Suezawa K."/>
            <person name="Otani M."/>
            <person name="Fukuda T."/>
            <person name="Manabe T."/>
            <person name="Gomi K."/>
            <person name="Tabuchi M."/>
            <person name="Akimitsu K."/>
            <person name="Kataoka I."/>
        </authorList>
    </citation>
    <scope>NUCLEOTIDE SEQUENCE [LARGE SCALE GENOMIC DNA]</scope>
    <source>
        <strain evidence="3">cv. Fuchu</strain>
    </source>
</reference>
<organism evidence="2 3">
    <name type="scientific">Actinidia rufa</name>
    <dbReference type="NCBI Taxonomy" id="165716"/>
    <lineage>
        <taxon>Eukaryota</taxon>
        <taxon>Viridiplantae</taxon>
        <taxon>Streptophyta</taxon>
        <taxon>Embryophyta</taxon>
        <taxon>Tracheophyta</taxon>
        <taxon>Spermatophyta</taxon>
        <taxon>Magnoliopsida</taxon>
        <taxon>eudicotyledons</taxon>
        <taxon>Gunneridae</taxon>
        <taxon>Pentapetalae</taxon>
        <taxon>asterids</taxon>
        <taxon>Ericales</taxon>
        <taxon>Actinidiaceae</taxon>
        <taxon>Actinidia</taxon>
    </lineage>
</organism>
<sequence length="188" mass="21718">MTIPKTTIALAEHEESDVGHQVLPDIKVAHLRRNPNHPAKLQEQMARRLGEEDPLAKMIRPGARTWVGKIIVQIVISWIHRLVWRPKPTFRRQLHELRIRQKNASHLFTIHQKKTEGLKDYVKRFNQVVLEVEDPSDKVVIMAMMEGLRPGPLFDSLSKNVLETLSTLQSKVDEYIATEELAKAKCKR</sequence>
<accession>A0A7J0DJU2</accession>
<evidence type="ECO:0000313" key="3">
    <source>
        <dbReference type="Proteomes" id="UP000585474"/>
    </source>
</evidence>
<keyword evidence="3" id="KW-1185">Reference proteome</keyword>
<proteinExistence type="predicted"/>
<feature type="domain" description="Retrotransposon gag" evidence="1">
    <location>
        <begin position="90"/>
        <end position="150"/>
    </location>
</feature>
<protein>
    <recommendedName>
        <fullName evidence="1">Retrotransposon gag domain-containing protein</fullName>
    </recommendedName>
</protein>
<gene>
    <name evidence="2" type="ORF">Acr_00g0046970</name>
</gene>
<evidence type="ECO:0000259" key="1">
    <source>
        <dbReference type="Pfam" id="PF03732"/>
    </source>
</evidence>
<evidence type="ECO:0000313" key="2">
    <source>
        <dbReference type="EMBL" id="GFS36614.1"/>
    </source>
</evidence>